<accession>A0ABS7EU61</accession>
<dbReference type="Gene3D" id="2.40.37.10">
    <property type="entry name" value="Lyase, Ornithine Decarboxylase, Chain A, domain 1"/>
    <property type="match status" value="1"/>
</dbReference>
<dbReference type="RefSeq" id="WP_220114579.1">
    <property type="nucleotide sequence ID" value="NZ_JAHZSV010000024.1"/>
</dbReference>
<dbReference type="InterPro" id="IPR000183">
    <property type="entry name" value="Orn/DAP/Arg_de-COase"/>
</dbReference>
<name>A0ABS7EU61_9FLAO</name>
<comment type="cofactor">
    <cofactor evidence="1">
        <name>pyridoxal 5'-phosphate</name>
        <dbReference type="ChEBI" id="CHEBI:597326"/>
    </cofactor>
</comment>
<sequence length="495" mass="56740">MEEKIKKYRKSEGSNPLTPITSSWMYKIMDNHEQIGKLMEIYGSPINLHHLPSFTKNIEDFQHIFQKLEVNGQIYFARKANKSKSLVKAALSYGVGVDTASYRELQEALALGGNAENLVLTAAIKTLPLMELAVKNNISIIIDNYDELELVQHVAQEMDRIAHIGIRLSGFNINGQKLYSRFGFDIDMERDKLKGWLGDRLKSKNLLLCGFHFHLDGYSIEQRAEAILQTLDVIEEFDIAATKISFIDIGGGILMNYLESKEEWEQFQERLQQAVLEKDAPVTFKNNGLGFKKNLQENGITGKLNTYPYFNQINGPEFLERILTYKRPGDKPVLEYVRNENIQLRIEPGRSLLNQVGLTIAKVVHRKKDAENNWLVGLDMNMSQLKSSSADFLLDPYIIYSDPIETENNIELYFTGAYCLEQDVILKRKLSFPNLPQIGDFVVFVNTGGYMMHFYETEAHLFELSKNLYIHDDNETILPDDTLSKKHSVEDVFEN</sequence>
<comment type="caution">
    <text evidence="4">The sequence shown here is derived from an EMBL/GenBank/DDBJ whole genome shotgun (WGS) entry which is preliminary data.</text>
</comment>
<dbReference type="EMBL" id="JAHZSV010000024">
    <property type="protein sequence ID" value="MBW8201141.1"/>
    <property type="molecule type" value="Genomic_DNA"/>
</dbReference>
<evidence type="ECO:0000313" key="5">
    <source>
        <dbReference type="Proteomes" id="UP001196136"/>
    </source>
</evidence>
<evidence type="ECO:0000256" key="1">
    <source>
        <dbReference type="ARBA" id="ARBA00001933"/>
    </source>
</evidence>
<dbReference type="PANTHER" id="PTHR43727:SF2">
    <property type="entry name" value="GROUP IV DECARBOXYLASE"/>
    <property type="match status" value="1"/>
</dbReference>
<organism evidence="4 5">
    <name type="scientific">Flagellimonas abyssi</name>
    <dbReference type="NCBI Taxonomy" id="2864871"/>
    <lineage>
        <taxon>Bacteria</taxon>
        <taxon>Pseudomonadati</taxon>
        <taxon>Bacteroidota</taxon>
        <taxon>Flavobacteriia</taxon>
        <taxon>Flavobacteriales</taxon>
        <taxon>Flavobacteriaceae</taxon>
        <taxon>Flagellimonas</taxon>
    </lineage>
</organism>
<dbReference type="Pfam" id="PF02784">
    <property type="entry name" value="Orn_Arg_deC_N"/>
    <property type="match status" value="1"/>
</dbReference>
<dbReference type="PROSITE" id="PS00878">
    <property type="entry name" value="ODR_DC_2_1"/>
    <property type="match status" value="1"/>
</dbReference>
<protein>
    <submittedName>
        <fullName evidence="4">Y4yA family PLP-dependent enzyme</fullName>
    </submittedName>
</protein>
<dbReference type="Proteomes" id="UP001196136">
    <property type="component" value="Unassembled WGS sequence"/>
</dbReference>
<evidence type="ECO:0000259" key="3">
    <source>
        <dbReference type="Pfam" id="PF02784"/>
    </source>
</evidence>
<dbReference type="InterPro" id="IPR029066">
    <property type="entry name" value="PLP-binding_barrel"/>
</dbReference>
<evidence type="ECO:0000256" key="2">
    <source>
        <dbReference type="ARBA" id="ARBA00022898"/>
    </source>
</evidence>
<keyword evidence="2" id="KW-0663">Pyridoxal phosphate</keyword>
<reference evidence="4 5" key="1">
    <citation type="submission" date="2021-08" db="EMBL/GenBank/DDBJ databases">
        <title>Muricauda profundi sp. nov., a marine bacterium isolated from deep seawater of the Mariana Trench.</title>
        <authorList>
            <person name="Wei Y."/>
        </authorList>
    </citation>
    <scope>NUCLEOTIDE SEQUENCE [LARGE SCALE GENOMIC DNA]</scope>
    <source>
        <strain evidence="4 5">W52</strain>
    </source>
</reference>
<evidence type="ECO:0000313" key="4">
    <source>
        <dbReference type="EMBL" id="MBW8201141.1"/>
    </source>
</evidence>
<dbReference type="InterPro" id="IPR009006">
    <property type="entry name" value="Ala_racemase/Decarboxylase_C"/>
</dbReference>
<dbReference type="SUPFAM" id="SSF51419">
    <property type="entry name" value="PLP-binding barrel"/>
    <property type="match status" value="1"/>
</dbReference>
<dbReference type="InterPro" id="IPR022644">
    <property type="entry name" value="De-COase2_N"/>
</dbReference>
<dbReference type="PANTHER" id="PTHR43727">
    <property type="entry name" value="DIAMINOPIMELATE DECARBOXYLASE"/>
    <property type="match status" value="1"/>
</dbReference>
<dbReference type="SUPFAM" id="SSF50621">
    <property type="entry name" value="Alanine racemase C-terminal domain-like"/>
    <property type="match status" value="1"/>
</dbReference>
<gene>
    <name evidence="4" type="ORF">K1F36_15035</name>
</gene>
<keyword evidence="5" id="KW-1185">Reference proteome</keyword>
<dbReference type="PRINTS" id="PR01179">
    <property type="entry name" value="ODADCRBXLASE"/>
</dbReference>
<proteinExistence type="predicted"/>
<dbReference type="InterPro" id="IPR022653">
    <property type="entry name" value="De-COase2_pyr-phos_BS"/>
</dbReference>
<feature type="domain" description="Orn/DAP/Arg decarboxylase 2 N-terminal" evidence="3">
    <location>
        <begin position="57"/>
        <end position="275"/>
    </location>
</feature>
<dbReference type="Gene3D" id="3.20.20.10">
    <property type="entry name" value="Alanine racemase"/>
    <property type="match status" value="1"/>
</dbReference>